<evidence type="ECO:0000256" key="2">
    <source>
        <dbReference type="ARBA" id="ARBA00022857"/>
    </source>
</evidence>
<dbReference type="PANTHER" id="PTHR43625:SF29">
    <property type="entry name" value="NADP-DEPENDENT OXIDOREDUCTASE DOMAIN-CONTAINING PROTEIN"/>
    <property type="match status" value="1"/>
</dbReference>
<feature type="domain" description="NADP-dependent oxidoreductase" evidence="4">
    <location>
        <begin position="25"/>
        <end position="316"/>
    </location>
</feature>
<dbReference type="GO" id="GO:0016491">
    <property type="term" value="F:oxidoreductase activity"/>
    <property type="evidence" value="ECO:0007669"/>
    <property type="project" value="UniProtKB-KW"/>
</dbReference>
<dbReference type="OMA" id="YARECCE"/>
<evidence type="ECO:0000313" key="7">
    <source>
        <dbReference type="Proteomes" id="UP000008810"/>
    </source>
</evidence>
<gene>
    <name evidence="6" type="primary">LOC100830423</name>
    <name evidence="5" type="ORF">BRADI_2g36160v3</name>
</gene>
<evidence type="ECO:0000313" key="5">
    <source>
        <dbReference type="EMBL" id="KQK07543.1"/>
    </source>
</evidence>
<evidence type="ECO:0000256" key="3">
    <source>
        <dbReference type="ARBA" id="ARBA00023002"/>
    </source>
</evidence>
<protein>
    <recommendedName>
        <fullName evidence="4">NADP-dependent oxidoreductase domain-containing protein</fullName>
    </recommendedName>
</protein>
<reference evidence="5" key="2">
    <citation type="submission" date="2017-06" db="EMBL/GenBank/DDBJ databases">
        <title>WGS assembly of Brachypodium distachyon.</title>
        <authorList>
            <consortium name="The International Brachypodium Initiative"/>
            <person name="Lucas S."/>
            <person name="Harmon-Smith M."/>
            <person name="Lail K."/>
            <person name="Tice H."/>
            <person name="Grimwood J."/>
            <person name="Bruce D."/>
            <person name="Barry K."/>
            <person name="Shu S."/>
            <person name="Lindquist E."/>
            <person name="Wang M."/>
            <person name="Pitluck S."/>
            <person name="Vogel J.P."/>
            <person name="Garvin D.F."/>
            <person name="Mockler T.C."/>
            <person name="Schmutz J."/>
            <person name="Rokhsar D."/>
            <person name="Bevan M.W."/>
        </authorList>
    </citation>
    <scope>NUCLEOTIDE SEQUENCE</scope>
    <source>
        <strain evidence="5">Bd21</strain>
    </source>
</reference>
<evidence type="ECO:0000256" key="1">
    <source>
        <dbReference type="ARBA" id="ARBA00007905"/>
    </source>
</evidence>
<comment type="similarity">
    <text evidence="1">Belongs to the aldo/keto reductase family.</text>
</comment>
<dbReference type="InterPro" id="IPR036812">
    <property type="entry name" value="NAD(P)_OxRdtase_dom_sf"/>
</dbReference>
<dbReference type="EnsemblPlants" id="KQK07543">
    <property type="protein sequence ID" value="KQK07543"/>
    <property type="gene ID" value="BRADI_2g36160v3"/>
</dbReference>
<proteinExistence type="inferred from homology"/>
<sequence>MASPSPVVVPRIKLGSQGLEVSALGLGCMGMSFFYGPPKPEPDMIALIHHAVAAGVTLLDTSDLYGPHTNEILIGKALQAAGVREKVQLATKFGVLIGADGTPEIHGDPAYVRAACEGSLQRLGVDCIDLYYQHRIDTTVPIEVTMGELKKLVEEGKIKYIGLSEASATTIRRAHAIHPITAVQLEWSLWSRDVEEDIIPTCRELGIGIVAYCPLGGGFFSSGPKLVDTLSEQDLRKGLPRFQAENLEKNTMVFEHVSAMAARKGCTTSQLALAWVHHQGSDVCPIPGTTKIKNFNQNVAALSVKLTLEEMTELESYASANVAGDRYYDIVYTWQNSETPPLSSWKAE</sequence>
<evidence type="ECO:0000259" key="4">
    <source>
        <dbReference type="Pfam" id="PF00248"/>
    </source>
</evidence>
<dbReference type="Pfam" id="PF00248">
    <property type="entry name" value="Aldo_ket_red"/>
    <property type="match status" value="1"/>
</dbReference>
<dbReference type="AlphaFoldDB" id="I1HLX1"/>
<dbReference type="EMBL" id="CM000881">
    <property type="protein sequence ID" value="KQK07543.1"/>
    <property type="molecule type" value="Genomic_DNA"/>
</dbReference>
<dbReference type="InterPro" id="IPR050791">
    <property type="entry name" value="Aldo-Keto_reductase"/>
</dbReference>
<evidence type="ECO:0000313" key="6">
    <source>
        <dbReference type="EnsemblPlants" id="KQK07543"/>
    </source>
</evidence>
<dbReference type="PANTHER" id="PTHR43625">
    <property type="entry name" value="AFLATOXIN B1 ALDEHYDE REDUCTASE"/>
    <property type="match status" value="1"/>
</dbReference>
<dbReference type="STRING" id="15368.I1HLX1"/>
<reference evidence="5 6" key="1">
    <citation type="journal article" date="2010" name="Nature">
        <title>Genome sequencing and analysis of the model grass Brachypodium distachyon.</title>
        <authorList>
            <consortium name="International Brachypodium Initiative"/>
        </authorList>
    </citation>
    <scope>NUCLEOTIDE SEQUENCE [LARGE SCALE GENOMIC DNA]</scope>
    <source>
        <strain evidence="5">Bd21</strain>
        <strain evidence="6">cv. Bd21</strain>
    </source>
</reference>
<dbReference type="SUPFAM" id="SSF51430">
    <property type="entry name" value="NAD(P)-linked oxidoreductase"/>
    <property type="match status" value="1"/>
</dbReference>
<name>I1HLX1_BRADI</name>
<organism evidence="5">
    <name type="scientific">Brachypodium distachyon</name>
    <name type="common">Purple false brome</name>
    <name type="synonym">Trachynia distachya</name>
    <dbReference type="NCBI Taxonomy" id="15368"/>
    <lineage>
        <taxon>Eukaryota</taxon>
        <taxon>Viridiplantae</taxon>
        <taxon>Streptophyta</taxon>
        <taxon>Embryophyta</taxon>
        <taxon>Tracheophyta</taxon>
        <taxon>Spermatophyta</taxon>
        <taxon>Magnoliopsida</taxon>
        <taxon>Liliopsida</taxon>
        <taxon>Poales</taxon>
        <taxon>Poaceae</taxon>
        <taxon>BOP clade</taxon>
        <taxon>Pooideae</taxon>
        <taxon>Stipodae</taxon>
        <taxon>Brachypodieae</taxon>
        <taxon>Brachypodium</taxon>
    </lineage>
</organism>
<dbReference type="GeneID" id="100830423"/>
<dbReference type="CDD" id="cd19145">
    <property type="entry name" value="AKR_AKR13D1"/>
    <property type="match status" value="1"/>
</dbReference>
<dbReference type="KEGG" id="bdi:100830423"/>
<dbReference type="Gramene" id="KQK07543">
    <property type="protein sequence ID" value="KQK07543"/>
    <property type="gene ID" value="BRADI_2g36160v3"/>
</dbReference>
<dbReference type="RefSeq" id="XP_003568949.1">
    <property type="nucleotide sequence ID" value="XM_003568901.2"/>
</dbReference>
<dbReference type="OrthoDB" id="37537at2759"/>
<accession>I1HLX1</accession>
<dbReference type="FunFam" id="3.20.20.100:FF:000048">
    <property type="entry name" value="Probable aldo-keto reductase 4"/>
    <property type="match status" value="1"/>
</dbReference>
<dbReference type="GO" id="GO:0005737">
    <property type="term" value="C:cytoplasm"/>
    <property type="evidence" value="ECO:0000318"/>
    <property type="project" value="GO_Central"/>
</dbReference>
<dbReference type="Gene3D" id="3.20.20.100">
    <property type="entry name" value="NADP-dependent oxidoreductase domain"/>
    <property type="match status" value="1"/>
</dbReference>
<keyword evidence="7" id="KW-1185">Reference proteome</keyword>
<keyword evidence="2" id="KW-0521">NADP</keyword>
<dbReference type="InterPro" id="IPR023210">
    <property type="entry name" value="NADP_OxRdtase_dom"/>
</dbReference>
<keyword evidence="3" id="KW-0560">Oxidoreductase</keyword>
<dbReference type="eggNOG" id="KOG1575">
    <property type="taxonomic scope" value="Eukaryota"/>
</dbReference>
<reference evidence="6" key="3">
    <citation type="submission" date="2018-08" db="UniProtKB">
        <authorList>
            <consortium name="EnsemblPlants"/>
        </authorList>
    </citation>
    <scope>IDENTIFICATION</scope>
    <source>
        <strain evidence="6">cv. Bd21</strain>
    </source>
</reference>
<dbReference type="HOGENOM" id="CLU_023205_2_1_1"/>
<dbReference type="Proteomes" id="UP000008810">
    <property type="component" value="Chromosome 2"/>
</dbReference>